<reference evidence="1" key="1">
    <citation type="journal article" date="2014" name="Front. Microbiol.">
        <title>High frequency of phylogenetically diverse reductive dehalogenase-homologous genes in deep subseafloor sedimentary metagenomes.</title>
        <authorList>
            <person name="Kawai M."/>
            <person name="Futagami T."/>
            <person name="Toyoda A."/>
            <person name="Takaki Y."/>
            <person name="Nishi S."/>
            <person name="Hori S."/>
            <person name="Arai W."/>
            <person name="Tsubouchi T."/>
            <person name="Morono Y."/>
            <person name="Uchiyama I."/>
            <person name="Ito T."/>
            <person name="Fujiyama A."/>
            <person name="Inagaki F."/>
            <person name="Takami H."/>
        </authorList>
    </citation>
    <scope>NUCLEOTIDE SEQUENCE</scope>
    <source>
        <strain evidence="1">Expedition CK06-06</strain>
    </source>
</reference>
<evidence type="ECO:0000313" key="1">
    <source>
        <dbReference type="EMBL" id="GAG56254.1"/>
    </source>
</evidence>
<dbReference type="AlphaFoldDB" id="X0YJI3"/>
<gene>
    <name evidence="1" type="ORF">S01H4_11601</name>
</gene>
<dbReference type="Gene3D" id="3.40.50.300">
    <property type="entry name" value="P-loop containing nucleotide triphosphate hydrolases"/>
    <property type="match status" value="1"/>
</dbReference>
<organism evidence="1">
    <name type="scientific">marine sediment metagenome</name>
    <dbReference type="NCBI Taxonomy" id="412755"/>
    <lineage>
        <taxon>unclassified sequences</taxon>
        <taxon>metagenomes</taxon>
        <taxon>ecological metagenomes</taxon>
    </lineage>
</organism>
<evidence type="ECO:0008006" key="2">
    <source>
        <dbReference type="Google" id="ProtNLM"/>
    </source>
</evidence>
<feature type="non-terminal residue" evidence="1">
    <location>
        <position position="207"/>
    </location>
</feature>
<name>X0YJI3_9ZZZZ</name>
<accession>X0YJI3</accession>
<dbReference type="InterPro" id="IPR027417">
    <property type="entry name" value="P-loop_NTPase"/>
</dbReference>
<dbReference type="Pfam" id="PF13481">
    <property type="entry name" value="AAA_25"/>
    <property type="match status" value="1"/>
</dbReference>
<protein>
    <recommendedName>
        <fullName evidence="2">SF4 helicase domain-containing protein</fullName>
    </recommendedName>
</protein>
<dbReference type="EMBL" id="BART01004732">
    <property type="protein sequence ID" value="GAG56254.1"/>
    <property type="molecule type" value="Genomic_DNA"/>
</dbReference>
<proteinExistence type="predicted"/>
<sequence>MIFVYPLDIDFMLNKEKDRPLLNSWIETYKPNIVIFDPLNNFISGDESLNNDTIARNTAIALNRLANEFSCFPILTTHLKKETDFKPANIMEMFHGSRYWTNPAASQIAMVRADQKKYAAAKKLHFNCKTITNISPMLILRDKDNLWYEEISLAEISKAKLILKDIIKILNRKFKGNAVPSIFEEVAAKELGCTKRQIRELVKGCQR</sequence>
<comment type="caution">
    <text evidence="1">The sequence shown here is derived from an EMBL/GenBank/DDBJ whole genome shotgun (WGS) entry which is preliminary data.</text>
</comment>